<keyword evidence="2" id="KW-0472">Membrane</keyword>
<dbReference type="OrthoDB" id="1161695at2759"/>
<dbReference type="Pfam" id="PF25282">
    <property type="entry name" value="POTRA1_3_Toc75"/>
    <property type="match status" value="1"/>
</dbReference>
<dbReference type="Gramene" id="GBG61930">
    <property type="protein sequence ID" value="GBG61930"/>
    <property type="gene ID" value="CBR_g26093"/>
</dbReference>
<evidence type="ECO:0000313" key="9">
    <source>
        <dbReference type="Proteomes" id="UP000265515"/>
    </source>
</evidence>
<dbReference type="Gene3D" id="2.40.160.50">
    <property type="entry name" value="membrane protein fhac: a member of the omp85/tpsb transporter family"/>
    <property type="match status" value="1"/>
</dbReference>
<dbReference type="InterPro" id="IPR000184">
    <property type="entry name" value="Bac_surfAg_D15"/>
</dbReference>
<dbReference type="Pfam" id="PF01103">
    <property type="entry name" value="Omp85"/>
    <property type="match status" value="1"/>
</dbReference>
<feature type="domain" description="Toc75-like POTRA" evidence="7">
    <location>
        <begin position="446"/>
        <end position="495"/>
    </location>
</feature>
<dbReference type="GO" id="GO:0009658">
    <property type="term" value="P:chloroplast organization"/>
    <property type="evidence" value="ECO:0007669"/>
    <property type="project" value="TreeGrafter"/>
</dbReference>
<feature type="compositionally biased region" description="Acidic residues" evidence="4">
    <location>
        <begin position="193"/>
        <end position="214"/>
    </location>
</feature>
<comment type="caution">
    <text evidence="8">The sequence shown here is derived from an EMBL/GenBank/DDBJ whole genome shotgun (WGS) entry which is preliminary data.</text>
</comment>
<keyword evidence="9" id="KW-1185">Reference proteome</keyword>
<feature type="domain" description="Bacterial surface antigen (D15)" evidence="5">
    <location>
        <begin position="534"/>
        <end position="839"/>
    </location>
</feature>
<evidence type="ECO:0000259" key="6">
    <source>
        <dbReference type="Pfam" id="PF25280"/>
    </source>
</evidence>
<proteinExistence type="predicted"/>
<evidence type="ECO:0000259" key="7">
    <source>
        <dbReference type="Pfam" id="PF25282"/>
    </source>
</evidence>
<feature type="domain" description="Toc75-like second POTRA" evidence="6">
    <location>
        <begin position="348"/>
        <end position="410"/>
    </location>
</feature>
<dbReference type="Gene3D" id="3.10.20.310">
    <property type="entry name" value="membrane protein fhac"/>
    <property type="match status" value="3"/>
</dbReference>
<dbReference type="EMBL" id="BFEA01000024">
    <property type="protein sequence ID" value="GBG61930.1"/>
    <property type="molecule type" value="Genomic_DNA"/>
</dbReference>
<evidence type="ECO:0000313" key="8">
    <source>
        <dbReference type="EMBL" id="GBG61930.1"/>
    </source>
</evidence>
<dbReference type="STRING" id="69332.A0A388JVW8"/>
<dbReference type="AlphaFoldDB" id="A0A388JVW8"/>
<dbReference type="PANTHER" id="PTHR12815:SF42">
    <property type="entry name" value="BACTERIAL SURFACE ANTIGEN (D15) DOMAIN-CONTAINING PROTEIN"/>
    <property type="match status" value="1"/>
</dbReference>
<evidence type="ECO:0000256" key="2">
    <source>
        <dbReference type="ARBA" id="ARBA00023136"/>
    </source>
</evidence>
<evidence type="ECO:0000259" key="5">
    <source>
        <dbReference type="Pfam" id="PF01103"/>
    </source>
</evidence>
<accession>A0A388JVW8</accession>
<dbReference type="Pfam" id="PF25280">
    <property type="entry name" value="POTRA2_Toc75"/>
    <property type="match status" value="1"/>
</dbReference>
<evidence type="ECO:0000256" key="1">
    <source>
        <dbReference type="ARBA" id="ARBA00022805"/>
    </source>
</evidence>
<dbReference type="InterPro" id="IPR039910">
    <property type="entry name" value="D15-like"/>
</dbReference>
<dbReference type="GO" id="GO:0009707">
    <property type="term" value="C:chloroplast outer membrane"/>
    <property type="evidence" value="ECO:0007669"/>
    <property type="project" value="UniProtKB-SubCell"/>
</dbReference>
<dbReference type="InterPro" id="IPR057354">
    <property type="entry name" value="POTRA1_3_Toc75"/>
</dbReference>
<sequence length="865" mass="94219">MAAAVGAAQLAHRSGVSLASSHTCSHALSEAHLGFSERSSSHAVASFGGCAGLQLAREGPSGAPILTLHNYNYRRVTSGGGATGAGACSGSKSNGSRRETSLRLDGSGGRWERNATLSPANVVLTEAAAAAAGSSERLKNVQVLQQALGNEHERWRLLKRVTLGVVGAAAGLATRLVVVKGGGRSLGIAFAEVEDDAVSESEDEEDKDEDEGGEGEAREGDEGADAGGATQKGASDQFQRIQKTIPWDKLQESKRYSAEEVVLVDLLTKQVIPKTDELYNHVQIRSGGLFTKDGVNEDLQSLIDTGLFVSVDAEVQVGSQGGLRVQYGYREKRWPRLRSLKLMDAPHFPKELRRQIWKEIKNDKVCTVRTLSKLKQQVEKWYHDKGFVFAQVVVFDGMDTGELVAKIQEGYISKVRMVFTDAVGNPAPQPGSTKWHVVERELPEGMQRGEMYNIEDGRKALRDVFMLQLFENVQVVPKPDESEEGSVVVDIVVKERQMKTAEVETEWSIAPGESGRPALASIQPGGSVFFEHRNIAGENRSIYGSVSTSNLFNPQDDLGFKVEYLHPYVYGDDDPARTTLRISGFNSRKLSAVFTGGPSLEEVPAVWVDRTGAKLTLTEHYTRQSRVTYGMVMEEVTTRDESSAICTHGSRALPSGAMTVDGPPTTLSDTGVDRVAFLQANVTRDNTKFVNGTPVGGREIYQLDQGVGIGSRFPFFNRHQMTITRFIQLKEVEPNSNELPPVAVLHGRYGGCVGDLASYDVFTLGGPYSVRGYNVGELAACRRFLELAAELRYPIMGKHVYGFYEYGTDLNSSKDVRGNPTEFFRRVGSGASWGCGVKLGAVRAEYARDCNAGTGALFVRFGERF</sequence>
<protein>
    <submittedName>
        <fullName evidence="8">Uncharacterized protein</fullName>
    </submittedName>
</protein>
<gene>
    <name evidence="8" type="ORF">CBR_g26093</name>
</gene>
<comment type="subcellular location">
    <subcellularLocation>
        <location evidence="3">Plastid</location>
        <location evidence="3">Chloroplast outer membrane</location>
    </subcellularLocation>
</comment>
<feature type="region of interest" description="Disordered" evidence="4">
    <location>
        <begin position="193"/>
        <end position="237"/>
    </location>
</feature>
<dbReference type="GO" id="GO:0045037">
    <property type="term" value="P:protein import into chloroplast stroma"/>
    <property type="evidence" value="ECO:0007669"/>
    <property type="project" value="TreeGrafter"/>
</dbReference>
<evidence type="ECO:0000256" key="3">
    <source>
        <dbReference type="ARBA" id="ARBA00024013"/>
    </source>
</evidence>
<name>A0A388JVW8_CHABU</name>
<organism evidence="8 9">
    <name type="scientific">Chara braunii</name>
    <name type="common">Braun's stonewort</name>
    <dbReference type="NCBI Taxonomy" id="69332"/>
    <lineage>
        <taxon>Eukaryota</taxon>
        <taxon>Viridiplantae</taxon>
        <taxon>Streptophyta</taxon>
        <taxon>Charophyceae</taxon>
        <taxon>Charales</taxon>
        <taxon>Characeae</taxon>
        <taxon>Chara</taxon>
    </lineage>
</organism>
<dbReference type="PANTHER" id="PTHR12815">
    <property type="entry name" value="SORTING AND ASSEMBLY MACHINERY SAMM50 PROTEIN FAMILY MEMBER"/>
    <property type="match status" value="1"/>
</dbReference>
<evidence type="ECO:0000256" key="4">
    <source>
        <dbReference type="SAM" id="MobiDB-lite"/>
    </source>
</evidence>
<dbReference type="Proteomes" id="UP000265515">
    <property type="component" value="Unassembled WGS sequence"/>
</dbReference>
<dbReference type="OMA" id="THAFAFW"/>
<dbReference type="InterPro" id="IPR057355">
    <property type="entry name" value="POTRA2_Toc75"/>
</dbReference>
<keyword evidence="1" id="KW-0934">Plastid</keyword>
<reference evidence="8 9" key="1">
    <citation type="journal article" date="2018" name="Cell">
        <title>The Chara Genome: Secondary Complexity and Implications for Plant Terrestrialization.</title>
        <authorList>
            <person name="Nishiyama T."/>
            <person name="Sakayama H."/>
            <person name="Vries J.D."/>
            <person name="Buschmann H."/>
            <person name="Saint-Marcoux D."/>
            <person name="Ullrich K.K."/>
            <person name="Haas F.B."/>
            <person name="Vanderstraeten L."/>
            <person name="Becker D."/>
            <person name="Lang D."/>
            <person name="Vosolsobe S."/>
            <person name="Rombauts S."/>
            <person name="Wilhelmsson P.K.I."/>
            <person name="Janitza P."/>
            <person name="Kern R."/>
            <person name="Heyl A."/>
            <person name="Rumpler F."/>
            <person name="Villalobos L.I.A.C."/>
            <person name="Clay J.M."/>
            <person name="Skokan R."/>
            <person name="Toyoda A."/>
            <person name="Suzuki Y."/>
            <person name="Kagoshima H."/>
            <person name="Schijlen E."/>
            <person name="Tajeshwar N."/>
            <person name="Catarino B."/>
            <person name="Hetherington A.J."/>
            <person name="Saltykova A."/>
            <person name="Bonnot C."/>
            <person name="Breuninger H."/>
            <person name="Symeonidi A."/>
            <person name="Radhakrishnan G.V."/>
            <person name="Van Nieuwerburgh F."/>
            <person name="Deforce D."/>
            <person name="Chang C."/>
            <person name="Karol K.G."/>
            <person name="Hedrich R."/>
            <person name="Ulvskov P."/>
            <person name="Glockner G."/>
            <person name="Delwiche C.F."/>
            <person name="Petrasek J."/>
            <person name="Van de Peer Y."/>
            <person name="Friml J."/>
            <person name="Beilby M."/>
            <person name="Dolan L."/>
            <person name="Kohara Y."/>
            <person name="Sugano S."/>
            <person name="Fujiyama A."/>
            <person name="Delaux P.-M."/>
            <person name="Quint M."/>
            <person name="TheiBen G."/>
            <person name="Hagemann M."/>
            <person name="Harholt J."/>
            <person name="Dunand C."/>
            <person name="Zachgo S."/>
            <person name="Langdale J."/>
            <person name="Maumus F."/>
            <person name="Straeten D.V.D."/>
            <person name="Gould S.B."/>
            <person name="Rensing S.A."/>
        </authorList>
    </citation>
    <scope>NUCLEOTIDE SEQUENCE [LARGE SCALE GENOMIC DNA]</scope>
    <source>
        <strain evidence="8 9">S276</strain>
    </source>
</reference>
<feature type="region of interest" description="Disordered" evidence="4">
    <location>
        <begin position="82"/>
        <end position="110"/>
    </location>
</feature>
<keyword evidence="1" id="KW-1002">Plastid outer membrane</keyword>